<keyword evidence="12" id="KW-1185">Reference proteome</keyword>
<dbReference type="NCBIfam" id="TIGR00220">
    <property type="entry name" value="mscL"/>
    <property type="match status" value="1"/>
</dbReference>
<keyword evidence="6" id="KW-0406">Ion transport</keyword>
<name>A0A9P6QK02_9FUNG</name>
<keyword evidence="8" id="KW-0407">Ion channel</keyword>
<evidence type="ECO:0000256" key="2">
    <source>
        <dbReference type="ARBA" id="ARBA00022448"/>
    </source>
</evidence>
<comment type="caution">
    <text evidence="11">The sequence shown here is derived from an EMBL/GenBank/DDBJ whole genome shotgun (WGS) entry which is preliminary data.</text>
</comment>
<evidence type="ECO:0000256" key="9">
    <source>
        <dbReference type="SAM" id="MobiDB-lite"/>
    </source>
</evidence>
<keyword evidence="2" id="KW-0813">Transport</keyword>
<comment type="subcellular location">
    <subcellularLocation>
        <location evidence="1">Membrane</location>
        <topology evidence="1">Multi-pass membrane protein</topology>
    </subcellularLocation>
</comment>
<dbReference type="InterPro" id="IPR037673">
    <property type="entry name" value="MSC/AndL"/>
</dbReference>
<evidence type="ECO:0000256" key="6">
    <source>
        <dbReference type="ARBA" id="ARBA00023065"/>
    </source>
</evidence>
<dbReference type="Proteomes" id="UP000807716">
    <property type="component" value="Unassembled WGS sequence"/>
</dbReference>
<accession>A0A9P6QK02</accession>
<dbReference type="Pfam" id="PF01741">
    <property type="entry name" value="MscL"/>
    <property type="match status" value="1"/>
</dbReference>
<dbReference type="EMBL" id="JAAAJB010000001">
    <property type="protein sequence ID" value="KAG0270690.1"/>
    <property type="molecule type" value="Genomic_DNA"/>
</dbReference>
<sequence>MSGVVSRVKNSSVWTEFKEFINRGSIIELGVGIIIGGAFASVINSFVSDILTPFLGLLVADSNLQNWFIIIRPGNHPERKYKTPKEAQEDGAVTENVGAFLMTIINFLMVAISLFLIVFIANRVKAFRKKVKENRKKNGIASTSAGEEDETAPLIKPDDQPASGVTRTCPWCSANVPVRAVKCMYCTSYLHEKVPATLLQQVQPDNSLVQLDG</sequence>
<dbReference type="PRINTS" id="PR01264">
    <property type="entry name" value="MECHCHANNEL"/>
</dbReference>
<feature type="region of interest" description="Disordered" evidence="9">
    <location>
        <begin position="138"/>
        <end position="164"/>
    </location>
</feature>
<dbReference type="SUPFAM" id="SSF81330">
    <property type="entry name" value="Gated mechanosensitive channel"/>
    <property type="match status" value="1"/>
</dbReference>
<evidence type="ECO:0000256" key="3">
    <source>
        <dbReference type="ARBA" id="ARBA00022475"/>
    </source>
</evidence>
<feature type="transmembrane region" description="Helical" evidence="10">
    <location>
        <begin position="99"/>
        <end position="121"/>
    </location>
</feature>
<keyword evidence="7 10" id="KW-0472">Membrane</keyword>
<evidence type="ECO:0000313" key="11">
    <source>
        <dbReference type="EMBL" id="KAG0270690.1"/>
    </source>
</evidence>
<evidence type="ECO:0000313" key="12">
    <source>
        <dbReference type="Proteomes" id="UP000807716"/>
    </source>
</evidence>
<dbReference type="GO" id="GO:0008381">
    <property type="term" value="F:mechanosensitive monoatomic ion channel activity"/>
    <property type="evidence" value="ECO:0007669"/>
    <property type="project" value="InterPro"/>
</dbReference>
<dbReference type="AlphaFoldDB" id="A0A9P6QK02"/>
<dbReference type="PANTHER" id="PTHR30266:SF2">
    <property type="entry name" value="LARGE-CONDUCTANCE MECHANOSENSITIVE CHANNEL"/>
    <property type="match status" value="1"/>
</dbReference>
<evidence type="ECO:0000256" key="5">
    <source>
        <dbReference type="ARBA" id="ARBA00022989"/>
    </source>
</evidence>
<feature type="transmembrane region" description="Helical" evidence="10">
    <location>
        <begin position="26"/>
        <end position="47"/>
    </location>
</feature>
<dbReference type="InterPro" id="IPR001185">
    <property type="entry name" value="MS_channel"/>
</dbReference>
<keyword evidence="3" id="KW-1003">Cell membrane</keyword>
<keyword evidence="5 10" id="KW-1133">Transmembrane helix</keyword>
<reference evidence="11" key="1">
    <citation type="journal article" date="2020" name="Fungal Divers.">
        <title>Resolving the Mortierellaceae phylogeny through synthesis of multi-gene phylogenetics and phylogenomics.</title>
        <authorList>
            <person name="Vandepol N."/>
            <person name="Liber J."/>
            <person name="Desiro A."/>
            <person name="Na H."/>
            <person name="Kennedy M."/>
            <person name="Barry K."/>
            <person name="Grigoriev I.V."/>
            <person name="Miller A.N."/>
            <person name="O'Donnell K."/>
            <person name="Stajich J.E."/>
            <person name="Bonito G."/>
        </authorList>
    </citation>
    <scope>NUCLEOTIDE SEQUENCE</scope>
    <source>
        <strain evidence="11">BC1065</strain>
    </source>
</reference>
<evidence type="ECO:0000256" key="1">
    <source>
        <dbReference type="ARBA" id="ARBA00004141"/>
    </source>
</evidence>
<gene>
    <name evidence="11" type="ORF">DFQ27_000040</name>
</gene>
<protein>
    <recommendedName>
        <fullName evidence="13">Large-conductance mechanosensitive channel</fullName>
    </recommendedName>
</protein>
<evidence type="ECO:0000256" key="8">
    <source>
        <dbReference type="ARBA" id="ARBA00023303"/>
    </source>
</evidence>
<evidence type="ECO:0000256" key="4">
    <source>
        <dbReference type="ARBA" id="ARBA00022692"/>
    </source>
</evidence>
<dbReference type="GO" id="GO:0016020">
    <property type="term" value="C:membrane"/>
    <property type="evidence" value="ECO:0007669"/>
    <property type="project" value="UniProtKB-SubCell"/>
</dbReference>
<keyword evidence="4 10" id="KW-0812">Transmembrane</keyword>
<dbReference type="Gene3D" id="1.10.1200.120">
    <property type="entry name" value="Large-conductance mechanosensitive channel, MscL, domain 1"/>
    <property type="match status" value="1"/>
</dbReference>
<evidence type="ECO:0008006" key="13">
    <source>
        <dbReference type="Google" id="ProtNLM"/>
    </source>
</evidence>
<dbReference type="PANTHER" id="PTHR30266">
    <property type="entry name" value="MECHANOSENSITIVE CHANNEL MSCL"/>
    <property type="match status" value="1"/>
</dbReference>
<evidence type="ECO:0000256" key="10">
    <source>
        <dbReference type="SAM" id="Phobius"/>
    </source>
</evidence>
<proteinExistence type="predicted"/>
<evidence type="ECO:0000256" key="7">
    <source>
        <dbReference type="ARBA" id="ARBA00023136"/>
    </source>
</evidence>
<dbReference type="InterPro" id="IPR036019">
    <property type="entry name" value="MscL_channel"/>
</dbReference>
<organism evidence="11 12">
    <name type="scientific">Actinomortierella ambigua</name>
    <dbReference type="NCBI Taxonomy" id="1343610"/>
    <lineage>
        <taxon>Eukaryota</taxon>
        <taxon>Fungi</taxon>
        <taxon>Fungi incertae sedis</taxon>
        <taxon>Mucoromycota</taxon>
        <taxon>Mortierellomycotina</taxon>
        <taxon>Mortierellomycetes</taxon>
        <taxon>Mortierellales</taxon>
        <taxon>Mortierellaceae</taxon>
        <taxon>Actinomortierella</taxon>
    </lineage>
</organism>
<dbReference type="OrthoDB" id="10010920at2759"/>